<name>A0A9W2VKL0_PANPR</name>
<evidence type="ECO:0000313" key="3">
    <source>
        <dbReference type="RefSeq" id="XP_053759027.1"/>
    </source>
</evidence>
<protein>
    <submittedName>
        <fullName evidence="3 4">Uncharacterized protein LOC128777223</fullName>
    </submittedName>
</protein>
<feature type="compositionally biased region" description="Polar residues" evidence="1">
    <location>
        <begin position="138"/>
        <end position="151"/>
    </location>
</feature>
<feature type="region of interest" description="Disordered" evidence="1">
    <location>
        <begin position="133"/>
        <end position="180"/>
    </location>
</feature>
<dbReference type="AlphaFoldDB" id="A0A9W2VKL0"/>
<feature type="compositionally biased region" description="Basic and acidic residues" evidence="1">
    <location>
        <begin position="75"/>
        <end position="87"/>
    </location>
</feature>
<evidence type="ECO:0000256" key="1">
    <source>
        <dbReference type="SAM" id="MobiDB-lite"/>
    </source>
</evidence>
<reference evidence="3 4" key="1">
    <citation type="submission" date="2025-04" db="UniProtKB">
        <authorList>
            <consortium name="RefSeq"/>
        </authorList>
    </citation>
    <scope>IDENTIFICATION</scope>
    <source>
        <tissue evidence="3 4">Whole blood</tissue>
    </source>
</reference>
<evidence type="ECO:0000313" key="2">
    <source>
        <dbReference type="Proteomes" id="UP001165780"/>
    </source>
</evidence>
<gene>
    <name evidence="3 4" type="primary">LOC128777223</name>
</gene>
<keyword evidence="2" id="KW-1185">Reference proteome</keyword>
<sequence length="255" mass="27295">MPTLQAFWDDSEVRCEGSRAHGSPSPCLASLGSLNARTWAQALLGTSRHVQLLPAGLQGPHRREPGALEAPARTGPRDGREEGAENRRKTRDKSAGGNGLRVAGSAVAPRSPASSWQVSPCLTWLSVQWPGPWPVQGRSGTEGAQSGASRSELSERRRDGRPTWPRSHTFSPGTNFWGPGFETSDRTTAQKAGDLAGGFVDRNSCFHSACPEVRVRNSPPLTLTPREGRRPRGVPCPGRPIGGDRIPGSVTCRPT</sequence>
<dbReference type="Proteomes" id="UP001165780">
    <property type="component" value="Unplaced"/>
</dbReference>
<dbReference type="GeneID" id="128777223"/>
<dbReference type="RefSeq" id="XP_053759027.1">
    <property type="nucleotide sequence ID" value="XM_053903052.1"/>
</dbReference>
<accession>A0A9W2VKL0</accession>
<feature type="region of interest" description="Disordered" evidence="1">
    <location>
        <begin position="217"/>
        <end position="255"/>
    </location>
</feature>
<organism evidence="2 4">
    <name type="scientific">Panthera pardus</name>
    <name type="common">Leopard</name>
    <name type="synonym">Felis pardus</name>
    <dbReference type="NCBI Taxonomy" id="9691"/>
    <lineage>
        <taxon>Eukaryota</taxon>
        <taxon>Metazoa</taxon>
        <taxon>Chordata</taxon>
        <taxon>Craniata</taxon>
        <taxon>Vertebrata</taxon>
        <taxon>Euteleostomi</taxon>
        <taxon>Mammalia</taxon>
        <taxon>Eutheria</taxon>
        <taxon>Laurasiatheria</taxon>
        <taxon>Carnivora</taxon>
        <taxon>Feliformia</taxon>
        <taxon>Felidae</taxon>
        <taxon>Pantherinae</taxon>
        <taxon>Panthera</taxon>
    </lineage>
</organism>
<proteinExistence type="predicted"/>
<feature type="compositionally biased region" description="Basic and acidic residues" evidence="1">
    <location>
        <begin position="152"/>
        <end position="161"/>
    </location>
</feature>
<evidence type="ECO:0000313" key="4">
    <source>
        <dbReference type="RefSeq" id="XP_053759028.1"/>
    </source>
</evidence>
<dbReference type="RefSeq" id="XP_053759028.1">
    <property type="nucleotide sequence ID" value="XM_053903053.1"/>
</dbReference>
<feature type="region of interest" description="Disordered" evidence="1">
    <location>
        <begin position="56"/>
        <end position="114"/>
    </location>
</feature>